<organism evidence="2 3">
    <name type="scientific">Chelatococcus reniformis</name>
    <dbReference type="NCBI Taxonomy" id="1494448"/>
    <lineage>
        <taxon>Bacteria</taxon>
        <taxon>Pseudomonadati</taxon>
        <taxon>Pseudomonadota</taxon>
        <taxon>Alphaproteobacteria</taxon>
        <taxon>Hyphomicrobiales</taxon>
        <taxon>Chelatococcaceae</taxon>
        <taxon>Chelatococcus</taxon>
    </lineage>
</organism>
<dbReference type="Proteomes" id="UP000637002">
    <property type="component" value="Unassembled WGS sequence"/>
</dbReference>
<name>A0A916UJ11_9HYPH</name>
<evidence type="ECO:0000256" key="1">
    <source>
        <dbReference type="SAM" id="MobiDB-lite"/>
    </source>
</evidence>
<proteinExistence type="predicted"/>
<feature type="region of interest" description="Disordered" evidence="1">
    <location>
        <begin position="97"/>
        <end position="120"/>
    </location>
</feature>
<dbReference type="EMBL" id="BMGG01000006">
    <property type="protein sequence ID" value="GGC73970.1"/>
    <property type="molecule type" value="Genomic_DNA"/>
</dbReference>
<dbReference type="RefSeq" id="WP_188610509.1">
    <property type="nucleotide sequence ID" value="NZ_BMGG01000006.1"/>
</dbReference>
<evidence type="ECO:0000313" key="2">
    <source>
        <dbReference type="EMBL" id="GGC73970.1"/>
    </source>
</evidence>
<protein>
    <submittedName>
        <fullName evidence="2">Phosphodiesterase</fullName>
    </submittedName>
</protein>
<gene>
    <name evidence="2" type="ORF">GCM10010994_35420</name>
</gene>
<accession>A0A916UJ11</accession>
<dbReference type="Pfam" id="PF02620">
    <property type="entry name" value="YceD"/>
    <property type="match status" value="1"/>
</dbReference>
<feature type="region of interest" description="Disordered" evidence="1">
    <location>
        <begin position="148"/>
        <end position="181"/>
    </location>
</feature>
<sequence length="181" mass="19229">MTGPLSKPPLSRLVDVVDVPPEGLHVAFEATSAERDAMAAAFDLVALPRFVASFDLAGTARRLKVRGHVDADIRQTCVVTLDPFDDQVHEDVDVTFSEDIPPEGGIPQTEDDGTSRREAPDPIIEGRIDLGALAAEFLALGLDPYPRKPGAEFTHDGADGSGTSPFAGLVRLKGSPTEDDV</sequence>
<comment type="caution">
    <text evidence="2">The sequence shown here is derived from an EMBL/GenBank/DDBJ whole genome shotgun (WGS) entry which is preliminary data.</text>
</comment>
<dbReference type="AlphaFoldDB" id="A0A916UJ11"/>
<feature type="compositionally biased region" description="Basic and acidic residues" evidence="1">
    <location>
        <begin position="148"/>
        <end position="158"/>
    </location>
</feature>
<evidence type="ECO:0000313" key="3">
    <source>
        <dbReference type="Proteomes" id="UP000637002"/>
    </source>
</evidence>
<reference evidence="2" key="2">
    <citation type="submission" date="2020-09" db="EMBL/GenBank/DDBJ databases">
        <authorList>
            <person name="Sun Q."/>
            <person name="Zhou Y."/>
        </authorList>
    </citation>
    <scope>NUCLEOTIDE SEQUENCE</scope>
    <source>
        <strain evidence="2">CGMCC 1.12919</strain>
    </source>
</reference>
<reference evidence="2" key="1">
    <citation type="journal article" date="2014" name="Int. J. Syst. Evol. Microbiol.">
        <title>Complete genome sequence of Corynebacterium casei LMG S-19264T (=DSM 44701T), isolated from a smear-ripened cheese.</title>
        <authorList>
            <consortium name="US DOE Joint Genome Institute (JGI-PGF)"/>
            <person name="Walter F."/>
            <person name="Albersmeier A."/>
            <person name="Kalinowski J."/>
            <person name="Ruckert C."/>
        </authorList>
    </citation>
    <scope>NUCLEOTIDE SEQUENCE</scope>
    <source>
        <strain evidence="2">CGMCC 1.12919</strain>
    </source>
</reference>
<dbReference type="InterPro" id="IPR003772">
    <property type="entry name" value="YceD"/>
</dbReference>
<keyword evidence="3" id="KW-1185">Reference proteome</keyword>